<sequence length="545" mass="60559">MVRWFDPLILARTGVRSVISATIGKQADRRLLDALAAPKVEPSDFSVDAAGNPRQELWLDYVSDLGDGWDSTYAVAHTVARPSLTVQDETGKTYDTHGGELLVFGGDAVYPDASVKEYEERTIQPWASAMRGQRPRPHLFAIPGNHDWYDGLVSFIRLFCQERALGGWTTHQRRSYFAVKLPHGWWLIGTDMQLESDLDDPQVQYFQEVAKLMNKDDRVILCLAEPAWLRAQVRTPAIRLHQENNLDFLQHQVLGKKVSVFLAGDLHHYRRHANDAGQQKIIAGGGGAFLHPTHAPRKQRPLPEGFTARKCFPSATESRRLCWHNLAFLKHNPRFGMLTGLLYMLLAWALSTNIGASTAPKALSLVVSTALGSPGVVIIALLIILGLIGFADARFGRLRPVVGVLHGLVHLLAVFLIAWGVSYLVGPVLDLPFRSLQRDLVSAALIFLGGLVVGPTLMGLYLLISLNVFSAHANEAFGSLSIPDWKNFVRMRIDKNGRLWLFPIGIRRVPRSWKPGSTVREPEWVPDPADKRATPPALIEPPIIV</sequence>
<keyword evidence="1" id="KW-0812">Transmembrane</keyword>
<comment type="caution">
    <text evidence="3">The sequence shown here is derived from an EMBL/GenBank/DDBJ whole genome shotgun (WGS) entry which is preliminary data.</text>
</comment>
<keyword evidence="4" id="KW-1185">Reference proteome</keyword>
<dbReference type="SUPFAM" id="SSF56300">
    <property type="entry name" value="Metallo-dependent phosphatases"/>
    <property type="match status" value="1"/>
</dbReference>
<protein>
    <submittedName>
        <fullName evidence="3">Metallophosphoesterase</fullName>
    </submittedName>
</protein>
<feature type="transmembrane region" description="Helical" evidence="1">
    <location>
        <begin position="362"/>
        <end position="389"/>
    </location>
</feature>
<dbReference type="Proteomes" id="UP001291309">
    <property type="component" value="Unassembled WGS sequence"/>
</dbReference>
<organism evidence="3 4">
    <name type="scientific">Hyalangium rubrum</name>
    <dbReference type="NCBI Taxonomy" id="3103134"/>
    <lineage>
        <taxon>Bacteria</taxon>
        <taxon>Pseudomonadati</taxon>
        <taxon>Myxococcota</taxon>
        <taxon>Myxococcia</taxon>
        <taxon>Myxococcales</taxon>
        <taxon>Cystobacterineae</taxon>
        <taxon>Archangiaceae</taxon>
        <taxon>Hyalangium</taxon>
    </lineage>
</organism>
<feature type="transmembrane region" description="Helical" evidence="1">
    <location>
        <begin position="441"/>
        <end position="464"/>
    </location>
</feature>
<gene>
    <name evidence="3" type="ORF">SYV04_35855</name>
</gene>
<dbReference type="Gene3D" id="3.60.21.10">
    <property type="match status" value="1"/>
</dbReference>
<dbReference type="InterPro" id="IPR004843">
    <property type="entry name" value="Calcineurin-like_PHP"/>
</dbReference>
<dbReference type="PANTHER" id="PTHR34211">
    <property type="entry name" value="CALCINEURIN-LIKE METALLO-PHOSPHOESTERASE SUPERFAMILY PROTEIN"/>
    <property type="match status" value="1"/>
</dbReference>
<dbReference type="InterPro" id="IPR029052">
    <property type="entry name" value="Metallo-depent_PP-like"/>
</dbReference>
<evidence type="ECO:0000259" key="2">
    <source>
        <dbReference type="Pfam" id="PF00149"/>
    </source>
</evidence>
<dbReference type="RefSeq" id="WP_321550530.1">
    <property type="nucleotide sequence ID" value="NZ_JAXIVS010000016.1"/>
</dbReference>
<keyword evidence="1" id="KW-0472">Membrane</keyword>
<evidence type="ECO:0000313" key="4">
    <source>
        <dbReference type="Proteomes" id="UP001291309"/>
    </source>
</evidence>
<name>A0ABU5HF90_9BACT</name>
<evidence type="ECO:0000256" key="1">
    <source>
        <dbReference type="SAM" id="Phobius"/>
    </source>
</evidence>
<evidence type="ECO:0000313" key="3">
    <source>
        <dbReference type="EMBL" id="MDY7231817.1"/>
    </source>
</evidence>
<feature type="domain" description="Calcineurin-like phosphoesterase" evidence="2">
    <location>
        <begin position="62"/>
        <end position="228"/>
    </location>
</feature>
<dbReference type="EMBL" id="JAXIVS010000016">
    <property type="protein sequence ID" value="MDY7231817.1"/>
    <property type="molecule type" value="Genomic_DNA"/>
</dbReference>
<proteinExistence type="predicted"/>
<reference evidence="3 4" key="1">
    <citation type="submission" date="2023-12" db="EMBL/GenBank/DDBJ databases">
        <title>the genome sequence of Hyalangium sp. s54d21.</title>
        <authorList>
            <person name="Zhang X."/>
        </authorList>
    </citation>
    <scope>NUCLEOTIDE SEQUENCE [LARGE SCALE GENOMIC DNA]</scope>
    <source>
        <strain evidence="4">s54d21</strain>
    </source>
</reference>
<dbReference type="Pfam" id="PF00149">
    <property type="entry name" value="Metallophos"/>
    <property type="match status" value="1"/>
</dbReference>
<dbReference type="PANTHER" id="PTHR34211:SF3">
    <property type="entry name" value="CALCINEURIN-LIKE METALLO-PHOSPHOESTERASE SUPERFAMILY PROTEIN"/>
    <property type="match status" value="1"/>
</dbReference>
<keyword evidence="1" id="KW-1133">Transmembrane helix</keyword>
<feature type="transmembrane region" description="Helical" evidence="1">
    <location>
        <begin position="335"/>
        <end position="356"/>
    </location>
</feature>
<feature type="transmembrane region" description="Helical" evidence="1">
    <location>
        <begin position="401"/>
        <end position="421"/>
    </location>
</feature>
<accession>A0ABU5HF90</accession>